<accession>A0A0A9HS81</accession>
<name>A0A0A9HS81_ARUDO</name>
<feature type="compositionally biased region" description="Low complexity" evidence="1">
    <location>
        <begin position="49"/>
        <end position="62"/>
    </location>
</feature>
<reference evidence="2" key="1">
    <citation type="submission" date="2014-09" db="EMBL/GenBank/DDBJ databases">
        <authorList>
            <person name="Magalhaes I.L.F."/>
            <person name="Oliveira U."/>
            <person name="Santos F.R."/>
            <person name="Vidigal T.H.D.A."/>
            <person name="Brescovit A.D."/>
            <person name="Santos A.J."/>
        </authorList>
    </citation>
    <scope>NUCLEOTIDE SEQUENCE</scope>
    <source>
        <tissue evidence="2">Shoot tissue taken approximately 20 cm above the soil surface</tissue>
    </source>
</reference>
<evidence type="ECO:0000313" key="2">
    <source>
        <dbReference type="EMBL" id="JAE38659.1"/>
    </source>
</evidence>
<feature type="region of interest" description="Disordered" evidence="1">
    <location>
        <begin position="34"/>
        <end position="81"/>
    </location>
</feature>
<organism evidence="2">
    <name type="scientific">Arundo donax</name>
    <name type="common">Giant reed</name>
    <name type="synonym">Donax arundinaceus</name>
    <dbReference type="NCBI Taxonomy" id="35708"/>
    <lineage>
        <taxon>Eukaryota</taxon>
        <taxon>Viridiplantae</taxon>
        <taxon>Streptophyta</taxon>
        <taxon>Embryophyta</taxon>
        <taxon>Tracheophyta</taxon>
        <taxon>Spermatophyta</taxon>
        <taxon>Magnoliopsida</taxon>
        <taxon>Liliopsida</taxon>
        <taxon>Poales</taxon>
        <taxon>Poaceae</taxon>
        <taxon>PACMAD clade</taxon>
        <taxon>Arundinoideae</taxon>
        <taxon>Arundineae</taxon>
        <taxon>Arundo</taxon>
    </lineage>
</organism>
<evidence type="ECO:0000256" key="1">
    <source>
        <dbReference type="SAM" id="MobiDB-lite"/>
    </source>
</evidence>
<dbReference type="AlphaFoldDB" id="A0A0A9HS81"/>
<reference evidence="2" key="2">
    <citation type="journal article" date="2015" name="Data Brief">
        <title>Shoot transcriptome of the giant reed, Arundo donax.</title>
        <authorList>
            <person name="Barrero R.A."/>
            <person name="Guerrero F.D."/>
            <person name="Moolhuijzen P."/>
            <person name="Goolsby J.A."/>
            <person name="Tidwell J."/>
            <person name="Bellgard S.E."/>
            <person name="Bellgard M.I."/>
        </authorList>
    </citation>
    <scope>NUCLEOTIDE SEQUENCE</scope>
    <source>
        <tissue evidence="2">Shoot tissue taken approximately 20 cm above the soil surface</tissue>
    </source>
</reference>
<sequence>MSGSTSWSQRRRLKHSLRCERRNSWNARAELTAVRSSSTRASSERCLPDGSDGSASAADAGVGSIGRYARSRPGKWRRDGG</sequence>
<proteinExistence type="predicted"/>
<dbReference type="EMBL" id="GBRH01159237">
    <property type="protein sequence ID" value="JAE38659.1"/>
    <property type="molecule type" value="Transcribed_RNA"/>
</dbReference>
<protein>
    <submittedName>
        <fullName evidence="2">Uncharacterized protein</fullName>
    </submittedName>
</protein>